<keyword evidence="5" id="KW-0777">Teichoic acid biosynthesis</keyword>
<dbReference type="InterPro" id="IPR051612">
    <property type="entry name" value="Teichoic_Acid_Biosynth"/>
</dbReference>
<dbReference type="SUPFAM" id="SSF53448">
    <property type="entry name" value="Nucleotide-diphospho-sugar transferases"/>
    <property type="match status" value="1"/>
</dbReference>
<comment type="caution">
    <text evidence="9">The sequence shown here is derived from an EMBL/GenBank/DDBJ whole genome shotgun (WGS) entry which is preliminary data.</text>
</comment>
<evidence type="ECO:0000256" key="5">
    <source>
        <dbReference type="ARBA" id="ARBA00022944"/>
    </source>
</evidence>
<proteinExistence type="inferred from homology"/>
<sequence length="805" mass="89886">MPRFSVIVPAYQVQAYLSECLESVLAQHYPDFEVIAVNDHSPDASGEIIDEFAARDPRVTAVHLPRNMGLGPARNAAMARASGDYLLFLDGDDTFAPGALQAIADRLRHTGDPDVLVYDYDRTYWTGEVRRNALSHHLGQAGPPVFTIDDRPELLRLLMIACNKAYRREYIARLGLTFPSGFYEDTPWTYPTLLAAESIAVLDQVCLHYRQRRRGNILSTTSRRHFDIFDQYDRVFAFLDERPQLARWRPVLFERMIDHLGTVYNSPGRLPRSARAEFFRRCRAQYRRYRPAAQRAGAGGHPSRRSALRYLLTRLGAGRTYRLLWRVDRLRRSARSPAQAAYRKLRAGLLQVHYRLQSHRRIDPGLAVFAAYWNRGYSCNPAAIEAAVRELAPHIRTAWITTPEFAHTLPEGVRRLHPGSAAYWTALARAKYLVNNVNFTHRLAKRPGQIHLQTHHGTPLKHMGLDLRDYPAAAAGTDFTRLMAHADRWDYVLSANRHSTLVWERAYPAAYTTLAYGYPRNDALYRATADDVLRVRDRLGIATGTTALLYAPTHRDYRRGPFPLLDIERLARALGPEFALLVRSHYFYQQPLTTASADDAAVVVDVSGHPSIEELCLAADGLLTDYSSVMFDYANLDRPIVIHAGDWEAYRAARGTYFDITAEPPGVVARDEDALIEAFTSGAWRGPRAAALRAAFRARFCTYDDGHAAERVVRRLFLEEPQTPAEGVGLPPVLPLAERTPAPSPADCQGGTQRGAQRSSDGGQPVSGRTPGAGCGTSAPLPSARSCVPAAWSAAAPTRSPRPST</sequence>
<evidence type="ECO:0000313" key="10">
    <source>
        <dbReference type="Proteomes" id="UP001220022"/>
    </source>
</evidence>
<dbReference type="Gene3D" id="3.40.50.12580">
    <property type="match status" value="1"/>
</dbReference>
<protein>
    <submittedName>
        <fullName evidence="9">Bifunctional glycosyltransferase family 2 protein/CDP-glycerol:glycerophosphate glycerophosphotransferase</fullName>
    </submittedName>
</protein>
<evidence type="ECO:0000256" key="7">
    <source>
        <dbReference type="SAM" id="MobiDB-lite"/>
    </source>
</evidence>
<comment type="similarity">
    <text evidence="2">Belongs to the CDP-glycerol glycerophosphotransferase family.</text>
</comment>
<evidence type="ECO:0000256" key="4">
    <source>
        <dbReference type="ARBA" id="ARBA00022679"/>
    </source>
</evidence>
<dbReference type="CDD" id="cd00761">
    <property type="entry name" value="Glyco_tranf_GTA_type"/>
    <property type="match status" value="1"/>
</dbReference>
<dbReference type="InterPro" id="IPR043149">
    <property type="entry name" value="TagF_N"/>
</dbReference>
<dbReference type="Proteomes" id="UP001220022">
    <property type="component" value="Unassembled WGS sequence"/>
</dbReference>
<keyword evidence="3" id="KW-1003">Cell membrane</keyword>
<dbReference type="PANTHER" id="PTHR37316">
    <property type="entry name" value="TEICHOIC ACID GLYCEROL-PHOSPHATE PRIMASE"/>
    <property type="match status" value="1"/>
</dbReference>
<feature type="region of interest" description="Disordered" evidence="7">
    <location>
        <begin position="724"/>
        <end position="783"/>
    </location>
</feature>
<name>A0ABT5YUV2_9ACTN</name>
<evidence type="ECO:0000256" key="6">
    <source>
        <dbReference type="ARBA" id="ARBA00023136"/>
    </source>
</evidence>
<dbReference type="Pfam" id="PF04464">
    <property type="entry name" value="Glyphos_transf"/>
    <property type="match status" value="1"/>
</dbReference>
<dbReference type="SUPFAM" id="SSF53756">
    <property type="entry name" value="UDP-Glycosyltransferase/glycogen phosphorylase"/>
    <property type="match status" value="1"/>
</dbReference>
<gene>
    <name evidence="9" type="ORF">P2L57_05745</name>
</gene>
<feature type="compositionally biased region" description="Polar residues" evidence="7">
    <location>
        <begin position="750"/>
        <end position="762"/>
    </location>
</feature>
<dbReference type="InterPro" id="IPR007554">
    <property type="entry name" value="Glycerophosphate_synth"/>
</dbReference>
<reference evidence="9 10" key="1">
    <citation type="submission" date="2023-03" db="EMBL/GenBank/DDBJ databases">
        <title>Draft genome sequence of type strain Streptomyces ferralitis JCM 14344.</title>
        <authorList>
            <person name="Klaysubun C."/>
            <person name="Duangmal K."/>
        </authorList>
    </citation>
    <scope>NUCLEOTIDE SEQUENCE [LARGE SCALE GENOMIC DNA]</scope>
    <source>
        <strain evidence="9 10">JCM 14344</strain>
    </source>
</reference>
<dbReference type="InterPro" id="IPR043148">
    <property type="entry name" value="TagF_C"/>
</dbReference>
<dbReference type="InterPro" id="IPR029044">
    <property type="entry name" value="Nucleotide-diphossugar_trans"/>
</dbReference>
<keyword evidence="4" id="KW-0808">Transferase</keyword>
<evidence type="ECO:0000259" key="8">
    <source>
        <dbReference type="Pfam" id="PF00535"/>
    </source>
</evidence>
<dbReference type="InterPro" id="IPR001173">
    <property type="entry name" value="Glyco_trans_2-like"/>
</dbReference>
<dbReference type="RefSeq" id="WP_275809312.1">
    <property type="nucleotide sequence ID" value="NZ_BAAANM010000011.1"/>
</dbReference>
<dbReference type="PANTHER" id="PTHR37316:SF3">
    <property type="entry name" value="TEICHOIC ACID GLYCEROL-PHOSPHATE TRANSFERASE"/>
    <property type="match status" value="1"/>
</dbReference>
<organism evidence="9 10">
    <name type="scientific">Streptantibioticus ferralitis</name>
    <dbReference type="NCBI Taxonomy" id="236510"/>
    <lineage>
        <taxon>Bacteria</taxon>
        <taxon>Bacillati</taxon>
        <taxon>Actinomycetota</taxon>
        <taxon>Actinomycetes</taxon>
        <taxon>Kitasatosporales</taxon>
        <taxon>Streptomycetaceae</taxon>
        <taxon>Streptantibioticus</taxon>
    </lineage>
</organism>
<accession>A0ABT5YUV2</accession>
<keyword evidence="10" id="KW-1185">Reference proteome</keyword>
<keyword evidence="6" id="KW-0472">Membrane</keyword>
<evidence type="ECO:0000256" key="3">
    <source>
        <dbReference type="ARBA" id="ARBA00022475"/>
    </source>
</evidence>
<dbReference type="Gene3D" id="3.90.550.10">
    <property type="entry name" value="Spore Coat Polysaccharide Biosynthesis Protein SpsA, Chain A"/>
    <property type="match status" value="1"/>
</dbReference>
<evidence type="ECO:0000256" key="1">
    <source>
        <dbReference type="ARBA" id="ARBA00004202"/>
    </source>
</evidence>
<dbReference type="Pfam" id="PF00535">
    <property type="entry name" value="Glycos_transf_2"/>
    <property type="match status" value="1"/>
</dbReference>
<dbReference type="EMBL" id="JARHTQ010000003">
    <property type="protein sequence ID" value="MDF2255243.1"/>
    <property type="molecule type" value="Genomic_DNA"/>
</dbReference>
<comment type="subcellular location">
    <subcellularLocation>
        <location evidence="1">Cell membrane</location>
        <topology evidence="1">Peripheral membrane protein</topology>
    </subcellularLocation>
</comment>
<feature type="domain" description="Glycosyltransferase 2-like" evidence="8">
    <location>
        <begin position="5"/>
        <end position="174"/>
    </location>
</feature>
<evidence type="ECO:0000256" key="2">
    <source>
        <dbReference type="ARBA" id="ARBA00010488"/>
    </source>
</evidence>
<evidence type="ECO:0000313" key="9">
    <source>
        <dbReference type="EMBL" id="MDF2255243.1"/>
    </source>
</evidence>
<dbReference type="Gene3D" id="3.40.50.11820">
    <property type="match status" value="1"/>
</dbReference>